<reference evidence="3 4" key="1">
    <citation type="submission" date="2024-04" db="EMBL/GenBank/DDBJ databases">
        <title>Tritrichomonas musculus Genome.</title>
        <authorList>
            <person name="Alves-Ferreira E."/>
            <person name="Grigg M."/>
            <person name="Lorenzi H."/>
            <person name="Galac M."/>
        </authorList>
    </citation>
    <scope>NUCLEOTIDE SEQUENCE [LARGE SCALE GENOMIC DNA]</scope>
    <source>
        <strain evidence="3 4">EAF2021</strain>
    </source>
</reference>
<evidence type="ECO:0000256" key="2">
    <source>
        <dbReference type="SAM" id="Phobius"/>
    </source>
</evidence>
<feature type="transmembrane region" description="Helical" evidence="2">
    <location>
        <begin position="292"/>
        <end position="309"/>
    </location>
</feature>
<organism evidence="3 4">
    <name type="scientific">Tritrichomonas musculus</name>
    <dbReference type="NCBI Taxonomy" id="1915356"/>
    <lineage>
        <taxon>Eukaryota</taxon>
        <taxon>Metamonada</taxon>
        <taxon>Parabasalia</taxon>
        <taxon>Tritrichomonadida</taxon>
        <taxon>Tritrichomonadidae</taxon>
        <taxon>Tritrichomonas</taxon>
    </lineage>
</organism>
<feature type="transmembrane region" description="Helical" evidence="2">
    <location>
        <begin position="339"/>
        <end position="359"/>
    </location>
</feature>
<evidence type="ECO:0000313" key="3">
    <source>
        <dbReference type="EMBL" id="KAK8889395.1"/>
    </source>
</evidence>
<accession>A0ABR2KE34</accession>
<feature type="region of interest" description="Disordered" evidence="1">
    <location>
        <begin position="1"/>
        <end position="36"/>
    </location>
</feature>
<feature type="transmembrane region" description="Helical" evidence="2">
    <location>
        <begin position="316"/>
        <end position="333"/>
    </location>
</feature>
<feature type="transmembrane region" description="Helical" evidence="2">
    <location>
        <begin position="54"/>
        <end position="72"/>
    </location>
</feature>
<dbReference type="EMBL" id="JAPFFF010000005">
    <property type="protein sequence ID" value="KAK8889395.1"/>
    <property type="molecule type" value="Genomic_DNA"/>
</dbReference>
<feature type="transmembrane region" description="Helical" evidence="2">
    <location>
        <begin position="244"/>
        <end position="268"/>
    </location>
</feature>
<proteinExistence type="predicted"/>
<comment type="caution">
    <text evidence="3">The sequence shown here is derived from an EMBL/GenBank/DDBJ whole genome shotgun (WGS) entry which is preliminary data.</text>
</comment>
<keyword evidence="4" id="KW-1185">Reference proteome</keyword>
<feature type="compositionally biased region" description="Basic residues" evidence="1">
    <location>
        <begin position="13"/>
        <end position="25"/>
    </location>
</feature>
<feature type="compositionally biased region" description="Basic and acidic residues" evidence="1">
    <location>
        <begin position="26"/>
        <end position="36"/>
    </location>
</feature>
<name>A0ABR2KE34_9EUKA</name>
<feature type="transmembrane region" description="Helical" evidence="2">
    <location>
        <begin position="160"/>
        <end position="185"/>
    </location>
</feature>
<feature type="transmembrane region" description="Helical" evidence="2">
    <location>
        <begin position="366"/>
        <end position="384"/>
    </location>
</feature>
<keyword evidence="2" id="KW-0472">Membrane</keyword>
<protein>
    <submittedName>
        <fullName evidence="3">Uncharacterized protein</fullName>
    </submittedName>
</protein>
<keyword evidence="2" id="KW-1133">Transmembrane helix</keyword>
<keyword evidence="2" id="KW-0812">Transmembrane</keyword>
<evidence type="ECO:0000313" key="4">
    <source>
        <dbReference type="Proteomes" id="UP001470230"/>
    </source>
</evidence>
<gene>
    <name evidence="3" type="ORF">M9Y10_034141</name>
</gene>
<dbReference type="Proteomes" id="UP001470230">
    <property type="component" value="Unassembled WGS sequence"/>
</dbReference>
<evidence type="ECO:0000256" key="1">
    <source>
        <dbReference type="SAM" id="MobiDB-lite"/>
    </source>
</evidence>
<feature type="transmembrane region" description="Helical" evidence="2">
    <location>
        <begin position="197"/>
        <end position="224"/>
    </location>
</feature>
<sequence>MSDYYSESSRTPTPHRRHRHHHHSKSKYDSNSDNDHSEFTIKQKRRMPLESSPLTFFFIIIVCSIIQIVSFGDCKLTFSRPNEIELPLAYNINRAFDAIPTFNLMDNLTTCPKEIILVSYLIYLIYRILCSTSRSPISSFLISIMLLYDKATRSLIISNPSFGAQLILVSLCIICCQNLLVLQIFSSPWITYAALSLLLGFFSTFISIEAYPIFIPITISIILLSKSTESKSRSSFCSKIFNAILKSIYLIILCCACVTFAFGTYLLIGPPKFVVIERDIHLLITEFLSNNHNISLLFMAPLVLLLFFFTDIEFSWLLSFIGCLAFSIMLMFSSVVNDLVVQAGFCVYYYLLCCGFVLTNPKVSSVSAFLLMLELAIVINFYNYPI</sequence>
<feature type="transmembrane region" description="Helical" evidence="2">
    <location>
        <begin position="124"/>
        <end position="148"/>
    </location>
</feature>